<feature type="compositionally biased region" description="Basic residues" evidence="1">
    <location>
        <begin position="164"/>
        <end position="173"/>
    </location>
</feature>
<reference evidence="2" key="2">
    <citation type="submission" date="2023-06" db="EMBL/GenBank/DDBJ databases">
        <authorList>
            <person name="Swenson N.G."/>
            <person name="Wegrzyn J.L."/>
            <person name="Mcevoy S.L."/>
        </authorList>
    </citation>
    <scope>NUCLEOTIDE SEQUENCE</scope>
    <source>
        <strain evidence="2">NS2018</strain>
        <tissue evidence="2">Leaf</tissue>
    </source>
</reference>
<gene>
    <name evidence="2" type="ORF">LWI29_024945</name>
</gene>
<keyword evidence="3" id="KW-1185">Reference proteome</keyword>
<evidence type="ECO:0008006" key="4">
    <source>
        <dbReference type="Google" id="ProtNLM"/>
    </source>
</evidence>
<evidence type="ECO:0000256" key="1">
    <source>
        <dbReference type="SAM" id="MobiDB-lite"/>
    </source>
</evidence>
<dbReference type="PANTHER" id="PTHR35046:SF9">
    <property type="entry name" value="RNA-DIRECTED DNA POLYMERASE"/>
    <property type="match status" value="1"/>
</dbReference>
<evidence type="ECO:0000313" key="2">
    <source>
        <dbReference type="EMBL" id="KAK0601514.1"/>
    </source>
</evidence>
<dbReference type="PANTHER" id="PTHR35046">
    <property type="entry name" value="ZINC KNUCKLE (CCHC-TYPE) FAMILY PROTEIN"/>
    <property type="match status" value="1"/>
</dbReference>
<reference evidence="2" key="1">
    <citation type="journal article" date="2022" name="Plant J.">
        <title>Strategies of tolerance reflected in two North American maple genomes.</title>
        <authorList>
            <person name="McEvoy S.L."/>
            <person name="Sezen U.U."/>
            <person name="Trouern-Trend A."/>
            <person name="McMahon S.M."/>
            <person name="Schaberg P.G."/>
            <person name="Yang J."/>
            <person name="Wegrzyn J.L."/>
            <person name="Swenson N.G."/>
        </authorList>
    </citation>
    <scope>NUCLEOTIDE SEQUENCE</scope>
    <source>
        <strain evidence="2">NS2018</strain>
    </source>
</reference>
<dbReference type="CDD" id="cd00303">
    <property type="entry name" value="retropepsin_like"/>
    <property type="match status" value="1"/>
</dbReference>
<dbReference type="Gene3D" id="2.40.70.10">
    <property type="entry name" value="Acid Proteases"/>
    <property type="match status" value="1"/>
</dbReference>
<dbReference type="EMBL" id="JAUESC010000003">
    <property type="protein sequence ID" value="KAK0601514.1"/>
    <property type="molecule type" value="Genomic_DNA"/>
</dbReference>
<protein>
    <recommendedName>
        <fullName evidence="4">Retrotransposon gag domain-containing protein</fullName>
    </recommendedName>
</protein>
<accession>A0AA39T5K0</accession>
<sequence length="374" mass="42456">MDRLSRDGLQGDGLFEGSENQSGCKQIKGVCCSLLEIPEKQACTDYEQRLYVQLHNCKQGNRIVEEYIDEFIRLNSRNLLSDNENMQITRFRGGLKREIQDQMKMLNTFTLGQAFDLARKAEEPTRALPMRTRFTNQQFQAGPSRITTPNEPAVEASGAESRPKKCHQPRHRSNQCPQRPAVNFVEGDYAEDEGDCHETEIVDGIEEDGEDDFVGMVERQPSVTKTKNAEEIDLKNSSWDRGSLEVKGNARTTGNTGTYEEKLSCIVQRIFLTPKRGPDTSTRHQVFRTNALINGVIAKTVIDTGNSENLVSKELVKRLKLPTEKHSQPYGLRWIRNVEGATETVNEGKSNTYEFWWKGRQIILQPPTLKSDTL</sequence>
<dbReference type="InterPro" id="IPR021109">
    <property type="entry name" value="Peptidase_aspartic_dom_sf"/>
</dbReference>
<dbReference type="AlphaFoldDB" id="A0AA39T5K0"/>
<comment type="caution">
    <text evidence="2">The sequence shown here is derived from an EMBL/GenBank/DDBJ whole genome shotgun (WGS) entry which is preliminary data.</text>
</comment>
<evidence type="ECO:0000313" key="3">
    <source>
        <dbReference type="Proteomes" id="UP001168877"/>
    </source>
</evidence>
<name>A0AA39T5K0_ACESA</name>
<organism evidence="2 3">
    <name type="scientific">Acer saccharum</name>
    <name type="common">Sugar maple</name>
    <dbReference type="NCBI Taxonomy" id="4024"/>
    <lineage>
        <taxon>Eukaryota</taxon>
        <taxon>Viridiplantae</taxon>
        <taxon>Streptophyta</taxon>
        <taxon>Embryophyta</taxon>
        <taxon>Tracheophyta</taxon>
        <taxon>Spermatophyta</taxon>
        <taxon>Magnoliopsida</taxon>
        <taxon>eudicotyledons</taxon>
        <taxon>Gunneridae</taxon>
        <taxon>Pentapetalae</taxon>
        <taxon>rosids</taxon>
        <taxon>malvids</taxon>
        <taxon>Sapindales</taxon>
        <taxon>Sapindaceae</taxon>
        <taxon>Hippocastanoideae</taxon>
        <taxon>Acereae</taxon>
        <taxon>Acer</taxon>
    </lineage>
</organism>
<dbReference type="Proteomes" id="UP001168877">
    <property type="component" value="Unassembled WGS sequence"/>
</dbReference>
<proteinExistence type="predicted"/>
<feature type="region of interest" description="Disordered" evidence="1">
    <location>
        <begin position="142"/>
        <end position="178"/>
    </location>
</feature>